<comment type="caution">
    <text evidence="2">The sequence shown here is derived from an EMBL/GenBank/DDBJ whole genome shotgun (WGS) entry which is preliminary data.</text>
</comment>
<proteinExistence type="predicted"/>
<name>A0ABW6SJM3_9ACTN</name>
<dbReference type="EMBL" id="JBIASD010000003">
    <property type="protein sequence ID" value="MFF3665164.1"/>
    <property type="molecule type" value="Genomic_DNA"/>
</dbReference>
<evidence type="ECO:0000256" key="1">
    <source>
        <dbReference type="SAM" id="MobiDB-lite"/>
    </source>
</evidence>
<accession>A0ABW6SJM3</accession>
<protein>
    <recommendedName>
        <fullName evidence="4">GerMN domain-containing protein</fullName>
    </recommendedName>
</protein>
<feature type="region of interest" description="Disordered" evidence="1">
    <location>
        <begin position="1"/>
        <end position="23"/>
    </location>
</feature>
<dbReference type="RefSeq" id="WP_387409174.1">
    <property type="nucleotide sequence ID" value="NZ_JBIASD010000003.1"/>
</dbReference>
<organism evidence="2 3">
    <name type="scientific">Microtetraspora malaysiensis</name>
    <dbReference type="NCBI Taxonomy" id="161358"/>
    <lineage>
        <taxon>Bacteria</taxon>
        <taxon>Bacillati</taxon>
        <taxon>Actinomycetota</taxon>
        <taxon>Actinomycetes</taxon>
        <taxon>Streptosporangiales</taxon>
        <taxon>Streptosporangiaceae</taxon>
        <taxon>Microtetraspora</taxon>
    </lineage>
</organism>
<evidence type="ECO:0000313" key="3">
    <source>
        <dbReference type="Proteomes" id="UP001602013"/>
    </source>
</evidence>
<evidence type="ECO:0000313" key="2">
    <source>
        <dbReference type="EMBL" id="MFF3665164.1"/>
    </source>
</evidence>
<dbReference type="Proteomes" id="UP001602013">
    <property type="component" value="Unassembled WGS sequence"/>
</dbReference>
<keyword evidence="3" id="KW-1185">Reference proteome</keyword>
<gene>
    <name evidence="2" type="ORF">ACFYXI_06180</name>
</gene>
<evidence type="ECO:0008006" key="4">
    <source>
        <dbReference type="Google" id="ProtNLM"/>
    </source>
</evidence>
<sequence length="219" mass="23112">MNHPVVNRPAPDHTASNRTASSRPLIGAAHRVLSPRPLMGAAHRAAARAALVALLLVAVAGCGVSPTGVNDKGPPPVISGDSTIVRVYLVRSGRLEPISVAAASGHVNDVLSALFGAGRRPPSGVGTTLSRMRLAQVQLVRYTSDPNLRNDPDSAGLRLRVFVSGPKMSRIAMAQITCTARLRPEIWAVEIAQSGSGNLKIHTCREYWDLAPLNGHLPP</sequence>
<reference evidence="2 3" key="1">
    <citation type="submission" date="2024-10" db="EMBL/GenBank/DDBJ databases">
        <title>The Natural Products Discovery Center: Release of the First 8490 Sequenced Strains for Exploring Actinobacteria Biosynthetic Diversity.</title>
        <authorList>
            <person name="Kalkreuter E."/>
            <person name="Kautsar S.A."/>
            <person name="Yang D."/>
            <person name="Bader C.D."/>
            <person name="Teijaro C.N."/>
            <person name="Fluegel L."/>
            <person name="Davis C.M."/>
            <person name="Simpson J.R."/>
            <person name="Lauterbach L."/>
            <person name="Steele A.D."/>
            <person name="Gui C."/>
            <person name="Meng S."/>
            <person name="Li G."/>
            <person name="Viehrig K."/>
            <person name="Ye F."/>
            <person name="Su P."/>
            <person name="Kiefer A.F."/>
            <person name="Nichols A."/>
            <person name="Cepeda A.J."/>
            <person name="Yan W."/>
            <person name="Fan B."/>
            <person name="Jiang Y."/>
            <person name="Adhikari A."/>
            <person name="Zheng C.-J."/>
            <person name="Schuster L."/>
            <person name="Cowan T.M."/>
            <person name="Smanski M.J."/>
            <person name="Chevrette M.G."/>
            <person name="De Carvalho L.P.S."/>
            <person name="Shen B."/>
        </authorList>
    </citation>
    <scope>NUCLEOTIDE SEQUENCE [LARGE SCALE GENOMIC DNA]</scope>
    <source>
        <strain evidence="2 3">NPDC002173</strain>
    </source>
</reference>